<protein>
    <recommendedName>
        <fullName evidence="2">DUF5901 domain-containing protein</fullName>
    </recommendedName>
</protein>
<evidence type="ECO:0000313" key="3">
    <source>
        <dbReference type="EMBL" id="QHT17764.1"/>
    </source>
</evidence>
<accession>A0A6C0DN88</accession>
<feature type="domain" description="DUF5901" evidence="2">
    <location>
        <begin position="4"/>
        <end position="216"/>
    </location>
</feature>
<evidence type="ECO:0000256" key="1">
    <source>
        <dbReference type="SAM" id="MobiDB-lite"/>
    </source>
</evidence>
<sequence length="419" mass="49124">MSIEDIKQLKNNSIKQTFVLLIDSKHRDMSVYPNPNNYVINFDTPFKNVIGFDIIDTSIPRTMYSIDIYNNVLYYYIHPTKDYTSFNAFINNIDITSNYNETFNGIFKKFVMPPGDYTLQYFIDTFNSLIAPIEPNKNFNAYGLTNPVTIAEVITFTCSYPFILNMRDSTIAETLGFSLLVKKEDDGIKYTVNDKLLTNITKTITDEKKNNIYYDNIYNDTSFKKLFISFEFDYYPNSVITTPIKTSKIIAPGMVCFTGEKYIVLRCPEIEEHSFGSLAYSNYTLGIAKFRTTSLGFNDEKLYITKIPIREFHPIGKLSRLSLKFETSDKYLYDFKGVNHNITLAIYYYEPKIKITEVFNSLLNPNYKTNFNEYKYTNEEQEIINENDEDEDDENDDVNENYSRDNLNIYKQRELKYNY</sequence>
<organism evidence="3">
    <name type="scientific">viral metagenome</name>
    <dbReference type="NCBI Taxonomy" id="1070528"/>
    <lineage>
        <taxon>unclassified sequences</taxon>
        <taxon>metagenomes</taxon>
        <taxon>organismal metagenomes</taxon>
    </lineage>
</organism>
<name>A0A6C0DN88_9ZZZZ</name>
<feature type="compositionally biased region" description="Acidic residues" evidence="1">
    <location>
        <begin position="385"/>
        <end position="399"/>
    </location>
</feature>
<dbReference type="AlphaFoldDB" id="A0A6C0DN88"/>
<dbReference type="EMBL" id="MN739644">
    <property type="protein sequence ID" value="QHT17764.1"/>
    <property type="molecule type" value="Genomic_DNA"/>
</dbReference>
<feature type="region of interest" description="Disordered" evidence="1">
    <location>
        <begin position="385"/>
        <end position="404"/>
    </location>
</feature>
<dbReference type="InterPro" id="IPR045420">
    <property type="entry name" value="DUF5901"/>
</dbReference>
<proteinExistence type="predicted"/>
<dbReference type="Pfam" id="PF19254">
    <property type="entry name" value="DUF5901"/>
    <property type="match status" value="2"/>
</dbReference>
<feature type="domain" description="DUF5901" evidence="2">
    <location>
        <begin position="245"/>
        <end position="399"/>
    </location>
</feature>
<evidence type="ECO:0000259" key="2">
    <source>
        <dbReference type="Pfam" id="PF19254"/>
    </source>
</evidence>
<reference evidence="3" key="1">
    <citation type="journal article" date="2020" name="Nature">
        <title>Giant virus diversity and host interactions through global metagenomics.</title>
        <authorList>
            <person name="Schulz F."/>
            <person name="Roux S."/>
            <person name="Paez-Espino D."/>
            <person name="Jungbluth S."/>
            <person name="Walsh D.A."/>
            <person name="Denef V.J."/>
            <person name="McMahon K.D."/>
            <person name="Konstantinidis K.T."/>
            <person name="Eloe-Fadrosh E.A."/>
            <person name="Kyrpides N.C."/>
            <person name="Woyke T."/>
        </authorList>
    </citation>
    <scope>NUCLEOTIDE SEQUENCE</scope>
    <source>
        <strain evidence="3">GVMAG-M-3300023174-30</strain>
    </source>
</reference>